<name>A0A2C9U7G8_MANES</name>
<dbReference type="Proteomes" id="UP000091857">
    <property type="component" value="Chromosome 17"/>
</dbReference>
<gene>
    <name evidence="2" type="ORF">MANES_17G071900v8</name>
</gene>
<dbReference type="PANTHER" id="PTHR35997">
    <property type="entry name" value="COTTON FIBER PROTEIN-RELATED"/>
    <property type="match status" value="1"/>
</dbReference>
<evidence type="ECO:0000313" key="3">
    <source>
        <dbReference type="Proteomes" id="UP000091857"/>
    </source>
</evidence>
<sequence>MEKPIPKFVQSSVTINPYKSKDHYPKKAKGMSFFAFVLSIFIYISIFYIFNLSLSKLFKNSKFWFFISNTLIIIILVDYGAFSSSKDYNKQHDLYQDYIMRRQTSFPSSCRQYYSQIIRTCIPEEEALVDLQEKTKVTHQRNKVPAKVSLAVATNKKKLESCLKQENVNGGGQAKTFHRSKSDITKRVVIDESKNIITRVETEKYDSPPEPVVEENNKNDYANMSNEELNRRVEEFIQRFNRQIRLQRDVY</sequence>
<protein>
    <recommendedName>
        <fullName evidence="4">DUF4408 domain-containing protein</fullName>
    </recommendedName>
</protein>
<keyword evidence="1" id="KW-0812">Transmembrane</keyword>
<evidence type="ECO:0000256" key="1">
    <source>
        <dbReference type="SAM" id="Phobius"/>
    </source>
</evidence>
<dbReference type="Pfam" id="PF05553">
    <property type="entry name" value="DUF761"/>
    <property type="match status" value="1"/>
</dbReference>
<keyword evidence="1" id="KW-0472">Membrane</keyword>
<keyword evidence="1" id="KW-1133">Transmembrane helix</keyword>
<evidence type="ECO:0008006" key="4">
    <source>
        <dbReference type="Google" id="ProtNLM"/>
    </source>
</evidence>
<feature type="transmembrane region" description="Helical" evidence="1">
    <location>
        <begin position="63"/>
        <end position="82"/>
    </location>
</feature>
<proteinExistence type="predicted"/>
<accession>A0A2C9U7G8</accession>
<dbReference type="InterPro" id="IPR008480">
    <property type="entry name" value="DUF761_pln"/>
</dbReference>
<keyword evidence="3" id="KW-1185">Reference proteome</keyword>
<feature type="transmembrane region" description="Helical" evidence="1">
    <location>
        <begin position="31"/>
        <end position="51"/>
    </location>
</feature>
<organism evidence="2 3">
    <name type="scientific">Manihot esculenta</name>
    <name type="common">Cassava</name>
    <name type="synonym">Jatropha manihot</name>
    <dbReference type="NCBI Taxonomy" id="3983"/>
    <lineage>
        <taxon>Eukaryota</taxon>
        <taxon>Viridiplantae</taxon>
        <taxon>Streptophyta</taxon>
        <taxon>Embryophyta</taxon>
        <taxon>Tracheophyta</taxon>
        <taxon>Spermatophyta</taxon>
        <taxon>Magnoliopsida</taxon>
        <taxon>eudicotyledons</taxon>
        <taxon>Gunneridae</taxon>
        <taxon>Pentapetalae</taxon>
        <taxon>rosids</taxon>
        <taxon>fabids</taxon>
        <taxon>Malpighiales</taxon>
        <taxon>Euphorbiaceae</taxon>
        <taxon>Crotonoideae</taxon>
        <taxon>Manihoteae</taxon>
        <taxon>Manihot</taxon>
    </lineage>
</organism>
<dbReference type="EMBL" id="CM004403">
    <property type="protein sequence ID" value="OAY25164.1"/>
    <property type="molecule type" value="Genomic_DNA"/>
</dbReference>
<dbReference type="Gramene" id="Manes.17G071900.1.v8.1">
    <property type="protein sequence ID" value="Manes.17G071900.1.v8.1.CDS.1"/>
    <property type="gene ID" value="Manes.17G071900.v8.1"/>
</dbReference>
<comment type="caution">
    <text evidence="2">The sequence shown here is derived from an EMBL/GenBank/DDBJ whole genome shotgun (WGS) entry which is preliminary data.</text>
</comment>
<dbReference type="PANTHER" id="PTHR35997:SF6">
    <property type="entry name" value="COTTON FIBER PROTEIN"/>
    <property type="match status" value="1"/>
</dbReference>
<evidence type="ECO:0000313" key="2">
    <source>
        <dbReference type="EMBL" id="OAY25164.1"/>
    </source>
</evidence>
<dbReference type="OrthoDB" id="680761at2759"/>
<reference evidence="3" key="1">
    <citation type="journal article" date="2016" name="Nat. Biotechnol.">
        <title>Sequencing wild and cultivated cassava and related species reveals extensive interspecific hybridization and genetic diversity.</title>
        <authorList>
            <person name="Bredeson J.V."/>
            <person name="Lyons J.B."/>
            <person name="Prochnik S.E."/>
            <person name="Wu G.A."/>
            <person name="Ha C.M."/>
            <person name="Edsinger-Gonzales E."/>
            <person name="Grimwood J."/>
            <person name="Schmutz J."/>
            <person name="Rabbi I.Y."/>
            <person name="Egesi C."/>
            <person name="Nauluvula P."/>
            <person name="Lebot V."/>
            <person name="Ndunguru J."/>
            <person name="Mkamilo G."/>
            <person name="Bart R.S."/>
            <person name="Setter T.L."/>
            <person name="Gleadow R.M."/>
            <person name="Kulakow P."/>
            <person name="Ferguson M.E."/>
            <person name="Rounsley S."/>
            <person name="Rokhsar D.S."/>
        </authorList>
    </citation>
    <scope>NUCLEOTIDE SEQUENCE [LARGE SCALE GENOMIC DNA]</scope>
    <source>
        <strain evidence="3">cv. AM560-2</strain>
    </source>
</reference>
<dbReference type="AlphaFoldDB" id="A0A2C9U7G8"/>
<dbReference type="OMA" id="KGCGREN"/>